<dbReference type="EMBL" id="BJXC01000026">
    <property type="protein sequence ID" value="GEM53241.1"/>
    <property type="molecule type" value="Genomic_DNA"/>
</dbReference>
<comment type="caution">
    <text evidence="3">The sequence shown here is derived from an EMBL/GenBank/DDBJ whole genome shotgun (WGS) entry which is preliminary data.</text>
</comment>
<organism evidence="3 4">
    <name type="scientific">Empedobacter brevis NBRC 14943 = ATCC 43319</name>
    <dbReference type="NCBI Taxonomy" id="1218108"/>
    <lineage>
        <taxon>Bacteria</taxon>
        <taxon>Pseudomonadati</taxon>
        <taxon>Bacteroidota</taxon>
        <taxon>Flavobacteriia</taxon>
        <taxon>Flavobacteriales</taxon>
        <taxon>Weeksellaceae</taxon>
        <taxon>Empedobacter</taxon>
    </lineage>
</organism>
<dbReference type="InterPro" id="IPR002654">
    <property type="entry name" value="Glyco_trans_25"/>
</dbReference>
<evidence type="ECO:0000256" key="1">
    <source>
        <dbReference type="SAM" id="Coils"/>
    </source>
</evidence>
<keyword evidence="4" id="KW-1185">Reference proteome</keyword>
<dbReference type="STRING" id="1218108.GCA_000382425_01992"/>
<evidence type="ECO:0000313" key="4">
    <source>
        <dbReference type="Proteomes" id="UP000321245"/>
    </source>
</evidence>
<reference evidence="3 4" key="1">
    <citation type="submission" date="2019-07" db="EMBL/GenBank/DDBJ databases">
        <title>Whole genome shotgun sequence of Empedobacter brevis NBRC 14943.</title>
        <authorList>
            <person name="Hosoyama A."/>
            <person name="Uohara A."/>
            <person name="Ohji S."/>
            <person name="Ichikawa N."/>
        </authorList>
    </citation>
    <scope>NUCLEOTIDE SEQUENCE [LARGE SCALE GENOMIC DNA]</scope>
    <source>
        <strain evidence="3 4">NBRC 14943</strain>
    </source>
</reference>
<name>A0A511NLZ3_9FLAO</name>
<feature type="coiled-coil region" evidence="1">
    <location>
        <begin position="10"/>
        <end position="37"/>
    </location>
</feature>
<dbReference type="Pfam" id="PF01755">
    <property type="entry name" value="Glyco_transf_25"/>
    <property type="match status" value="1"/>
</dbReference>
<proteinExistence type="predicted"/>
<feature type="domain" description="Glycosyl transferase family 25" evidence="2">
    <location>
        <begin position="11"/>
        <end position="177"/>
    </location>
</feature>
<keyword evidence="1" id="KW-0175">Coiled coil</keyword>
<dbReference type="OrthoDB" id="1198916at2"/>
<protein>
    <recommendedName>
        <fullName evidence="2">Glycosyl transferase family 25 domain-containing protein</fullName>
    </recommendedName>
</protein>
<sequence>MNRMKTKPLYQTYLINLDRADERLKLMENEFNKCEISYERISAIDAKTLNPSSYKVNNKYDRDLVPGEIGCYLSHVKTLEIFLNSDNEFAVIIEDDAILADDFKSAVEHSLSIYDRLPTKDQWDVLKLFNGKRKHIKIANVDEKHIIAACGTSIPITTIAAIWTRKAAEKFLTKIKKPLPTIQRPIDCDLQHAWEFDLRIYNLLPSLVQPAPVETQIQIDRQLKKAKLLRQIRYELNRVFPKYFYLMNHHGLKKFYDSFIAKKNERIS</sequence>
<evidence type="ECO:0000313" key="3">
    <source>
        <dbReference type="EMBL" id="GEM53241.1"/>
    </source>
</evidence>
<gene>
    <name evidence="3" type="ORF">EB1_30310</name>
</gene>
<dbReference type="Proteomes" id="UP000321245">
    <property type="component" value="Unassembled WGS sequence"/>
</dbReference>
<dbReference type="AlphaFoldDB" id="A0A511NLZ3"/>
<evidence type="ECO:0000259" key="2">
    <source>
        <dbReference type="Pfam" id="PF01755"/>
    </source>
</evidence>
<dbReference type="CDD" id="cd06532">
    <property type="entry name" value="Glyco_transf_25"/>
    <property type="match status" value="1"/>
</dbReference>
<accession>A0A511NLZ3</accession>